<keyword evidence="6" id="KW-1185">Reference proteome</keyword>
<dbReference type="SUPFAM" id="SSF52540">
    <property type="entry name" value="P-loop containing nucleoside triphosphate hydrolases"/>
    <property type="match status" value="1"/>
</dbReference>
<dbReference type="EMBL" id="CAKMMF010000006">
    <property type="protein sequence ID" value="CAH1200604.1"/>
    <property type="molecule type" value="Genomic_DNA"/>
</dbReference>
<evidence type="ECO:0000256" key="1">
    <source>
        <dbReference type="ARBA" id="ARBA00022448"/>
    </source>
</evidence>
<dbReference type="Proteomes" id="UP000838686">
    <property type="component" value="Unassembled WGS sequence"/>
</dbReference>
<dbReference type="InterPro" id="IPR017871">
    <property type="entry name" value="ABC_transporter-like_CS"/>
</dbReference>
<dbReference type="RefSeq" id="WP_236339835.1">
    <property type="nucleotide sequence ID" value="NZ_CAKMMF010000006.1"/>
</dbReference>
<keyword evidence="1" id="KW-0813">Transport</keyword>
<keyword evidence="2" id="KW-0547">Nucleotide-binding</keyword>
<name>A0ABM9C3S7_9BACL</name>
<comment type="caution">
    <text evidence="5">The sequence shown here is derived from an EMBL/GenBank/DDBJ whole genome shotgun (WGS) entry which is preliminary data.</text>
</comment>
<dbReference type="InterPro" id="IPR025302">
    <property type="entry name" value="DrrA1/2-like_C"/>
</dbReference>
<reference evidence="5" key="1">
    <citation type="submission" date="2022-01" db="EMBL/GenBank/DDBJ databases">
        <authorList>
            <person name="Criscuolo A."/>
        </authorList>
    </citation>
    <scope>NUCLEOTIDE SEQUENCE</scope>
    <source>
        <strain evidence="5">CIP111893</strain>
    </source>
</reference>
<dbReference type="GO" id="GO:0005524">
    <property type="term" value="F:ATP binding"/>
    <property type="evidence" value="ECO:0007669"/>
    <property type="project" value="UniProtKB-KW"/>
</dbReference>
<evidence type="ECO:0000256" key="3">
    <source>
        <dbReference type="ARBA" id="ARBA00022840"/>
    </source>
</evidence>
<protein>
    <submittedName>
        <fullName evidence="5">Linearmycin resistance ATP-binding protein LnrL</fullName>
        <ecNumber evidence="5">3.6.3.-</ecNumber>
    </submittedName>
</protein>
<dbReference type="PANTHER" id="PTHR43582">
    <property type="entry name" value="LINEARMYCIN RESISTANCE ATP-BINDING PROTEIN LNRL"/>
    <property type="match status" value="1"/>
</dbReference>
<dbReference type="Pfam" id="PF00005">
    <property type="entry name" value="ABC_tran"/>
    <property type="match status" value="1"/>
</dbReference>
<dbReference type="SMART" id="SM00382">
    <property type="entry name" value="AAA"/>
    <property type="match status" value="1"/>
</dbReference>
<evidence type="ECO:0000256" key="2">
    <source>
        <dbReference type="ARBA" id="ARBA00022741"/>
    </source>
</evidence>
<evidence type="ECO:0000259" key="4">
    <source>
        <dbReference type="PROSITE" id="PS50893"/>
    </source>
</evidence>
<dbReference type="InterPro" id="IPR003593">
    <property type="entry name" value="AAA+_ATPase"/>
</dbReference>
<organism evidence="5 6">
    <name type="scientific">Paenibacillus plantiphilus</name>
    <dbReference type="NCBI Taxonomy" id="2905650"/>
    <lineage>
        <taxon>Bacteria</taxon>
        <taxon>Bacillati</taxon>
        <taxon>Bacillota</taxon>
        <taxon>Bacilli</taxon>
        <taxon>Bacillales</taxon>
        <taxon>Paenibacillaceae</taxon>
        <taxon>Paenibacillus</taxon>
    </lineage>
</organism>
<dbReference type="PROSITE" id="PS00211">
    <property type="entry name" value="ABC_TRANSPORTER_1"/>
    <property type="match status" value="1"/>
</dbReference>
<evidence type="ECO:0000313" key="5">
    <source>
        <dbReference type="EMBL" id="CAH1200604.1"/>
    </source>
</evidence>
<evidence type="ECO:0000313" key="6">
    <source>
        <dbReference type="Proteomes" id="UP000838686"/>
    </source>
</evidence>
<keyword evidence="5" id="KW-0378">Hydrolase</keyword>
<accession>A0ABM9C3S7</accession>
<dbReference type="Pfam" id="PF13732">
    <property type="entry name" value="DrrA1-3_C"/>
    <property type="match status" value="1"/>
</dbReference>
<feature type="domain" description="ABC transporter" evidence="4">
    <location>
        <begin position="4"/>
        <end position="234"/>
    </location>
</feature>
<dbReference type="PROSITE" id="PS50893">
    <property type="entry name" value="ABC_TRANSPORTER_2"/>
    <property type="match status" value="1"/>
</dbReference>
<gene>
    <name evidence="5" type="primary">lnrL_3</name>
    <name evidence="5" type="ORF">PAECIP111893_01492</name>
</gene>
<dbReference type="Gene3D" id="3.40.50.300">
    <property type="entry name" value="P-loop containing nucleotide triphosphate hydrolases"/>
    <property type="match status" value="1"/>
</dbReference>
<dbReference type="InterPro" id="IPR003439">
    <property type="entry name" value="ABC_transporter-like_ATP-bd"/>
</dbReference>
<sequence length="311" mass="34493">MSLVHIDQALKKYGNKTVVDHLNLTVGSGEIFGLLGPNGAGKTTTIKMMCGLVSPNSGDIRIADKSIIKQPDEVKRLIGVVPQDIAIFSNLTAKENVTFFGKLYGLKGDLLRKRVEEALEFVSLHDRQNDRPGAFSGGMKRRLNIACAITHRPLLIIMDEPTVGIDPHSRNHILESVKQLNREGASIIYTSHYMEEISAICSKIAIMDYGRLVAMGTKEELRQKIAGTEKIVLEIKSMNSEATLELAKHPHIKNVEAKDDKLEITVPSAQSYIQDIIFILTKHQVAIKGLSIEEPDLEKMFLSLTGQELRD</sequence>
<dbReference type="InterPro" id="IPR027417">
    <property type="entry name" value="P-loop_NTPase"/>
</dbReference>
<dbReference type="GO" id="GO:0016787">
    <property type="term" value="F:hydrolase activity"/>
    <property type="evidence" value="ECO:0007669"/>
    <property type="project" value="UniProtKB-KW"/>
</dbReference>
<dbReference type="PANTHER" id="PTHR43582:SF2">
    <property type="entry name" value="LINEARMYCIN RESISTANCE ATP-BINDING PROTEIN LNRL"/>
    <property type="match status" value="1"/>
</dbReference>
<proteinExistence type="predicted"/>
<dbReference type="EC" id="3.6.3.-" evidence="5"/>
<keyword evidence="3 5" id="KW-0067">ATP-binding</keyword>